<comment type="caution">
    <text evidence="1">The sequence shown here is derived from an EMBL/GenBank/DDBJ whole genome shotgun (WGS) entry which is preliminary data.</text>
</comment>
<gene>
    <name evidence="1" type="ORF">ACFQVD_02160</name>
</gene>
<dbReference type="Proteomes" id="UP001596514">
    <property type="component" value="Unassembled WGS sequence"/>
</dbReference>
<dbReference type="SMART" id="SM00855">
    <property type="entry name" value="PGAM"/>
    <property type="match status" value="1"/>
</dbReference>
<proteinExistence type="predicted"/>
<dbReference type="Pfam" id="PF00300">
    <property type="entry name" value="His_Phos_1"/>
    <property type="match status" value="1"/>
</dbReference>
<dbReference type="PANTHER" id="PTHR48100:SF1">
    <property type="entry name" value="HISTIDINE PHOSPHATASE FAMILY PROTEIN-RELATED"/>
    <property type="match status" value="1"/>
</dbReference>
<protein>
    <submittedName>
        <fullName evidence="1">Histidine phosphatase family protein</fullName>
    </submittedName>
</protein>
<sequence>MTLVITAVRHGQSESNVAFEEALRTERAVVLEGRDRDVSLTPLGREQATGLGRRLAVGDPPDLVLCSPYRRAVQTWELAAAELGAAPEVRLEPRLGDCDMGRWSGMNPIALRERFPGESENLVARLYGGFRPPEGESFQDVADRVREVHEELRAGHAGRRVLIVAHDSVVLMLKHVIEGIPIASVEAFAPVGNASVSVWRGSRSEIFNEVGHLRGTRTR</sequence>
<dbReference type="Gene3D" id="3.40.50.1240">
    <property type="entry name" value="Phosphoglycerate mutase-like"/>
    <property type="match status" value="1"/>
</dbReference>
<reference evidence="2" key="1">
    <citation type="journal article" date="2019" name="Int. J. Syst. Evol. Microbiol.">
        <title>The Global Catalogue of Microorganisms (GCM) 10K type strain sequencing project: providing services to taxonomists for standard genome sequencing and annotation.</title>
        <authorList>
            <consortium name="The Broad Institute Genomics Platform"/>
            <consortium name="The Broad Institute Genome Sequencing Center for Infectious Disease"/>
            <person name="Wu L."/>
            <person name="Ma J."/>
        </authorList>
    </citation>
    <scope>NUCLEOTIDE SEQUENCE [LARGE SCALE GENOMIC DNA]</scope>
    <source>
        <strain evidence="2">JCM 10083</strain>
    </source>
</reference>
<dbReference type="SUPFAM" id="SSF53254">
    <property type="entry name" value="Phosphoglycerate mutase-like"/>
    <property type="match status" value="1"/>
</dbReference>
<dbReference type="RefSeq" id="WP_343967310.1">
    <property type="nucleotide sequence ID" value="NZ_BAAAGK010000058.1"/>
</dbReference>
<dbReference type="InterPro" id="IPR050275">
    <property type="entry name" value="PGM_Phosphatase"/>
</dbReference>
<evidence type="ECO:0000313" key="2">
    <source>
        <dbReference type="Proteomes" id="UP001596514"/>
    </source>
</evidence>
<name>A0ABW2SS35_9ACTN</name>
<evidence type="ECO:0000313" key="1">
    <source>
        <dbReference type="EMBL" id="MFC7598908.1"/>
    </source>
</evidence>
<organism evidence="1 2">
    <name type="scientific">Streptosporangium amethystogenes subsp. fukuiense</name>
    <dbReference type="NCBI Taxonomy" id="698418"/>
    <lineage>
        <taxon>Bacteria</taxon>
        <taxon>Bacillati</taxon>
        <taxon>Actinomycetota</taxon>
        <taxon>Actinomycetes</taxon>
        <taxon>Streptosporangiales</taxon>
        <taxon>Streptosporangiaceae</taxon>
        <taxon>Streptosporangium</taxon>
    </lineage>
</organism>
<accession>A0ABW2SS35</accession>
<dbReference type="CDD" id="cd07067">
    <property type="entry name" value="HP_PGM_like"/>
    <property type="match status" value="1"/>
</dbReference>
<dbReference type="InterPro" id="IPR029033">
    <property type="entry name" value="His_PPase_superfam"/>
</dbReference>
<keyword evidence="2" id="KW-1185">Reference proteome</keyword>
<dbReference type="InterPro" id="IPR013078">
    <property type="entry name" value="His_Pase_superF_clade-1"/>
</dbReference>
<dbReference type="PANTHER" id="PTHR48100">
    <property type="entry name" value="BROAD-SPECIFICITY PHOSPHATASE YOR283W-RELATED"/>
    <property type="match status" value="1"/>
</dbReference>
<dbReference type="EMBL" id="JBHTEE010000001">
    <property type="protein sequence ID" value="MFC7598908.1"/>
    <property type="molecule type" value="Genomic_DNA"/>
</dbReference>